<organism evidence="4 5">
    <name type="scientific">Phytobacter ursingii</name>
    <dbReference type="NCBI Taxonomy" id="1972431"/>
    <lineage>
        <taxon>Bacteria</taxon>
        <taxon>Pseudomonadati</taxon>
        <taxon>Pseudomonadota</taxon>
        <taxon>Gammaproteobacteria</taxon>
        <taxon>Enterobacterales</taxon>
        <taxon>Enterobacteriaceae</taxon>
        <taxon>Phytobacter</taxon>
    </lineage>
</organism>
<feature type="compositionally biased region" description="Basic and acidic residues" evidence="1">
    <location>
        <begin position="152"/>
        <end position="166"/>
    </location>
</feature>
<reference evidence="4 5" key="1">
    <citation type="submission" date="2023-10" db="EMBL/GenBank/DDBJ databases">
        <title>Phytobacter spp. The emergence of a new genus of hospital-origin enterobacteria encoding carbapenemases in Argentina.</title>
        <authorList>
            <person name="Vay C."/>
            <person name="Almuzara M."/>
            <person name="Traglia G.M."/>
            <person name="Campos J."/>
        </authorList>
    </citation>
    <scope>NUCLEOTIDE SEQUENCE [LARGE SCALE GENOMIC DNA]</scope>
    <source>
        <strain evidence="4 5">CVMA36</strain>
    </source>
</reference>
<proteinExistence type="predicted"/>
<feature type="signal peptide" evidence="2">
    <location>
        <begin position="1"/>
        <end position="23"/>
    </location>
</feature>
<dbReference type="AlphaFoldDB" id="A0AB35RHK8"/>
<dbReference type="InterPro" id="IPR043088">
    <property type="entry name" value="Adhesin_E"/>
</dbReference>
<dbReference type="Gene3D" id="2.40.128.710">
    <property type="entry name" value="Surface-adhesin protein E"/>
    <property type="match status" value="1"/>
</dbReference>
<evidence type="ECO:0000256" key="2">
    <source>
        <dbReference type="SAM" id="SignalP"/>
    </source>
</evidence>
<dbReference type="Proteomes" id="UP001286589">
    <property type="component" value="Unassembled WGS sequence"/>
</dbReference>
<evidence type="ECO:0000256" key="1">
    <source>
        <dbReference type="SAM" id="MobiDB-lite"/>
    </source>
</evidence>
<keyword evidence="2" id="KW-0732">Signal</keyword>
<dbReference type="RefSeq" id="WP_229221257.1">
    <property type="nucleotide sequence ID" value="NZ_JAWJAC010000002.1"/>
</dbReference>
<dbReference type="EMBL" id="JAWJAC010000002">
    <property type="protein sequence ID" value="MDV2861334.1"/>
    <property type="molecule type" value="Genomic_DNA"/>
</dbReference>
<keyword evidence="5" id="KW-1185">Reference proteome</keyword>
<comment type="caution">
    <text evidence="4">The sequence shown here is derived from an EMBL/GenBank/DDBJ whole genome shotgun (WGS) entry which is preliminary data.</text>
</comment>
<dbReference type="InterPro" id="IPR031939">
    <property type="entry name" value="Adhesin_E-like"/>
</dbReference>
<evidence type="ECO:0000259" key="3">
    <source>
        <dbReference type="Pfam" id="PF16747"/>
    </source>
</evidence>
<feature type="domain" description="Surface-adhesin protein E-like" evidence="3">
    <location>
        <begin position="38"/>
        <end position="142"/>
    </location>
</feature>
<protein>
    <submittedName>
        <fullName evidence="4">Surface-adhesin E family protein</fullName>
    </submittedName>
</protein>
<evidence type="ECO:0000313" key="5">
    <source>
        <dbReference type="Proteomes" id="UP001286589"/>
    </source>
</evidence>
<feature type="chain" id="PRO_5044299047" evidence="2">
    <location>
        <begin position="24"/>
        <end position="166"/>
    </location>
</feature>
<evidence type="ECO:0000313" key="4">
    <source>
        <dbReference type="EMBL" id="MDV2861334.1"/>
    </source>
</evidence>
<accession>A0AB35RHK8</accession>
<name>A0AB35RHK8_9ENTR</name>
<dbReference type="Pfam" id="PF16747">
    <property type="entry name" value="Adhesin_E"/>
    <property type="match status" value="1"/>
</dbReference>
<feature type="region of interest" description="Disordered" evidence="1">
    <location>
        <begin position="146"/>
        <end position="166"/>
    </location>
</feature>
<sequence>MFKPLLVCAVFFTLYGCANPVMTKSTATTPPKGMFKLLEDDKGSSWADLRSVSRYKGNDHLRRIYIINNYIPPRPVSQWQVSSSRTVNVINCDTFERASFDKAFMTLPFGEGDIVATSDEIGRWSSFPKESLIGIVAESVCRITPASLKPEPGPESRKPLLEAKTG</sequence>
<gene>
    <name evidence="4" type="ORF">R0H02_02485</name>
</gene>
<dbReference type="PROSITE" id="PS51257">
    <property type="entry name" value="PROKAR_LIPOPROTEIN"/>
    <property type="match status" value="1"/>
</dbReference>